<proteinExistence type="predicted"/>
<gene>
    <name evidence="1" type="ORF">NKR19_g2828</name>
</gene>
<evidence type="ECO:0000313" key="1">
    <source>
        <dbReference type="EMBL" id="KAJ9160833.1"/>
    </source>
</evidence>
<comment type="caution">
    <text evidence="1">The sequence shown here is derived from an EMBL/GenBank/DDBJ whole genome shotgun (WGS) entry which is preliminary data.</text>
</comment>
<protein>
    <submittedName>
        <fullName evidence="1">Uncharacterized protein</fullName>
    </submittedName>
</protein>
<dbReference type="AlphaFoldDB" id="A0AA38S4S1"/>
<sequence>MSESLIPATPPTGVRMAPRLAEDNTFMTPLGTPVFRRQIFSEINRKNFAAFDPAKMATNEQNGMRPGLYVHLGHFSPQVHKATLQSKYGITTEYVDELQLKWQQLKARSAIDHIIPNPAQPSSDDTLRFDPLSPVPNVWNNFYLDRRDAVMSEIFTQCVVNKVSFQHLMSAVLPFFKARQQNRRVDKGDAAVKQNMARIIANEQLVNDCYSQIFDYLEFLLLNTPPPEQVLGDNTSQEEATAIHTLKEDMGQDFLTYAKAYKYVSQIYITWLEDVCRNNKPSPSSGREHLLVAPDMVKYLRQFPSFVPATTFVQQFDGFQHVFSAYADWMRIKFSREDYLLRLMYAHGFVLSGYTDQVLTLGRESLKQTVGMDDEYVQILCIVWSKLGVKPQPWMMHFSHSDEAIRQVARQRAAAGVQGAGQSTLNVEGGKQPLPVPDQTVAARAPGNFRTI</sequence>
<accession>A0AA38S4S1</accession>
<organism evidence="1 2">
    <name type="scientific">Coniochaeta hoffmannii</name>
    <dbReference type="NCBI Taxonomy" id="91930"/>
    <lineage>
        <taxon>Eukaryota</taxon>
        <taxon>Fungi</taxon>
        <taxon>Dikarya</taxon>
        <taxon>Ascomycota</taxon>
        <taxon>Pezizomycotina</taxon>
        <taxon>Sordariomycetes</taxon>
        <taxon>Sordariomycetidae</taxon>
        <taxon>Coniochaetales</taxon>
        <taxon>Coniochaetaceae</taxon>
        <taxon>Coniochaeta</taxon>
    </lineage>
</organism>
<dbReference type="Proteomes" id="UP001174691">
    <property type="component" value="Unassembled WGS sequence"/>
</dbReference>
<evidence type="ECO:0000313" key="2">
    <source>
        <dbReference type="Proteomes" id="UP001174691"/>
    </source>
</evidence>
<dbReference type="EMBL" id="JANBVN010000030">
    <property type="protein sequence ID" value="KAJ9160833.1"/>
    <property type="molecule type" value="Genomic_DNA"/>
</dbReference>
<name>A0AA38S4S1_9PEZI</name>
<reference evidence="1" key="1">
    <citation type="submission" date="2022-07" db="EMBL/GenBank/DDBJ databases">
        <title>Fungi with potential for degradation of polypropylene.</title>
        <authorList>
            <person name="Gostincar C."/>
        </authorList>
    </citation>
    <scope>NUCLEOTIDE SEQUENCE</scope>
    <source>
        <strain evidence="1">EXF-13287</strain>
    </source>
</reference>
<keyword evidence="2" id="KW-1185">Reference proteome</keyword>